<dbReference type="SUPFAM" id="SSF48613">
    <property type="entry name" value="Heme oxygenase-like"/>
    <property type="match status" value="1"/>
</dbReference>
<feature type="domain" description="Thiaminase-2/PQQC" evidence="1">
    <location>
        <begin position="74"/>
        <end position="204"/>
    </location>
</feature>
<dbReference type="Proteomes" id="UP001046870">
    <property type="component" value="Chromosome 3"/>
</dbReference>
<evidence type="ECO:0000313" key="2">
    <source>
        <dbReference type="EMBL" id="KAG7484926.1"/>
    </source>
</evidence>
<dbReference type="GO" id="GO:0006772">
    <property type="term" value="P:thiamine metabolic process"/>
    <property type="evidence" value="ECO:0007669"/>
    <property type="project" value="UniProtKB-ARBA"/>
</dbReference>
<dbReference type="InterPro" id="IPR004305">
    <property type="entry name" value="Thiaminase-2/PQQC"/>
</dbReference>
<keyword evidence="3" id="KW-1185">Reference proteome</keyword>
<protein>
    <recommendedName>
        <fullName evidence="1">Thiaminase-2/PQQC domain-containing protein</fullName>
    </recommendedName>
</protein>
<reference evidence="2" key="1">
    <citation type="submission" date="2021-01" db="EMBL/GenBank/DDBJ databases">
        <authorList>
            <person name="Zahm M."/>
            <person name="Roques C."/>
            <person name="Cabau C."/>
            <person name="Klopp C."/>
            <person name="Donnadieu C."/>
            <person name="Jouanno E."/>
            <person name="Lampietro C."/>
            <person name="Louis A."/>
            <person name="Herpin A."/>
            <person name="Echchiki A."/>
            <person name="Berthelot C."/>
            <person name="Parey E."/>
            <person name="Roest-Crollius H."/>
            <person name="Braasch I."/>
            <person name="Postlethwait J."/>
            <person name="Bobe J."/>
            <person name="Montfort J."/>
            <person name="Bouchez O."/>
            <person name="Begum T."/>
            <person name="Mejri S."/>
            <person name="Adams A."/>
            <person name="Chen W.-J."/>
            <person name="Guiguen Y."/>
        </authorList>
    </citation>
    <scope>NUCLEOTIDE SEQUENCE</scope>
    <source>
        <strain evidence="2">YG-15Mar2019-1</strain>
        <tissue evidence="2">Brain</tissue>
    </source>
</reference>
<dbReference type="AlphaFoldDB" id="A0A9D3TJ95"/>
<dbReference type="InterPro" id="IPR016084">
    <property type="entry name" value="Haem_Oase-like_multi-hlx"/>
</dbReference>
<organism evidence="2 3">
    <name type="scientific">Megalops atlanticus</name>
    <name type="common">Tarpon</name>
    <name type="synonym">Clupea gigantea</name>
    <dbReference type="NCBI Taxonomy" id="7932"/>
    <lineage>
        <taxon>Eukaryota</taxon>
        <taxon>Metazoa</taxon>
        <taxon>Chordata</taxon>
        <taxon>Craniata</taxon>
        <taxon>Vertebrata</taxon>
        <taxon>Euteleostomi</taxon>
        <taxon>Actinopterygii</taxon>
        <taxon>Neopterygii</taxon>
        <taxon>Teleostei</taxon>
        <taxon>Elopiformes</taxon>
        <taxon>Megalopidae</taxon>
        <taxon>Megalops</taxon>
    </lineage>
</organism>
<name>A0A9D3TJ95_MEGAT</name>
<accession>A0A9D3TJ95</accession>
<dbReference type="InterPro" id="IPR050967">
    <property type="entry name" value="Thiamine_Salvage_TenA"/>
</dbReference>
<dbReference type="EMBL" id="JAFDVH010000003">
    <property type="protein sequence ID" value="KAG7484926.1"/>
    <property type="molecule type" value="Genomic_DNA"/>
</dbReference>
<dbReference type="Gene3D" id="1.20.910.10">
    <property type="entry name" value="Heme oxygenase-like"/>
    <property type="match status" value="1"/>
</dbReference>
<evidence type="ECO:0000313" key="3">
    <source>
        <dbReference type="Proteomes" id="UP001046870"/>
    </source>
</evidence>
<comment type="caution">
    <text evidence="2">The sequence shown here is derived from an EMBL/GenBank/DDBJ whole genome shotgun (WGS) entry which is preliminary data.</text>
</comment>
<dbReference type="PANTHER" id="PTHR43198:SF2">
    <property type="entry name" value="SI:CH1073-67J19.1-RELATED"/>
    <property type="match status" value="1"/>
</dbReference>
<dbReference type="PANTHER" id="PTHR43198">
    <property type="entry name" value="BIFUNCTIONAL TH2 PROTEIN"/>
    <property type="match status" value="1"/>
</dbReference>
<gene>
    <name evidence="2" type="ORF">MATL_G00055060</name>
</gene>
<proteinExistence type="predicted"/>
<dbReference type="OrthoDB" id="6051518at2759"/>
<dbReference type="GO" id="GO:0005829">
    <property type="term" value="C:cytosol"/>
    <property type="evidence" value="ECO:0007669"/>
    <property type="project" value="TreeGrafter"/>
</dbReference>
<dbReference type="Pfam" id="PF03070">
    <property type="entry name" value="TENA_THI-4"/>
    <property type="match status" value="1"/>
</dbReference>
<sequence>MSLCHTIYSRSCVSENLNSVRMQSLVIFSLCIWYVCASVPQNLCYLKGNQQACNLYEDLWQKNLDVAGDVLNSKFIQTMQSGSLPAHYYITFTLQDIYYLEEVTKMLKTMSTKVKKPEDLKKFFQDRYKSYSDYTAHVLGICSLTEKSIIKPQAAIKNYTDAYRNVMNKQDPIYFVIAMLPCSRLWTHLADKLQMDDRNAYYEFKADNTGHPEKHFKPLLDKYQSTINVTLAHAIFRSNMKHEKAFFQSALP</sequence>
<evidence type="ECO:0000259" key="1">
    <source>
        <dbReference type="Pfam" id="PF03070"/>
    </source>
</evidence>